<feature type="transmembrane region" description="Helical" evidence="1">
    <location>
        <begin position="79"/>
        <end position="98"/>
    </location>
</feature>
<feature type="transmembrane region" description="Helical" evidence="1">
    <location>
        <begin position="54"/>
        <end position="72"/>
    </location>
</feature>
<evidence type="ECO:0000259" key="2">
    <source>
        <dbReference type="Pfam" id="PF04892"/>
    </source>
</evidence>
<sequence length="139" mass="15661">MLAPLSLGYLVAVGWMTLSVRPYGEDIGGVVDRLLEWLSRRPVTEWVTFRWLEFFANIAMFVPLGVFVVLWFGVRRWWLAPPIGFVLSAAIEIAQLQLLPSRFADPRDLVANTTGAVLGAAAMVFLWFLLASAPARRRR</sequence>
<name>A0A7Z7GDY0_9MICO</name>
<gene>
    <name evidence="3" type="ORF">SAMN04487751_0562</name>
</gene>
<dbReference type="Pfam" id="PF04892">
    <property type="entry name" value="VanZ"/>
    <property type="match status" value="1"/>
</dbReference>
<evidence type="ECO:0000313" key="3">
    <source>
        <dbReference type="EMBL" id="SFI23630.1"/>
    </source>
</evidence>
<organism evidence="3 4">
    <name type="scientific">Microbacterium saccharophilum</name>
    <dbReference type="NCBI Taxonomy" id="1213358"/>
    <lineage>
        <taxon>Bacteria</taxon>
        <taxon>Bacillati</taxon>
        <taxon>Actinomycetota</taxon>
        <taxon>Actinomycetes</taxon>
        <taxon>Micrococcales</taxon>
        <taxon>Microbacteriaceae</taxon>
        <taxon>Microbacterium</taxon>
    </lineage>
</organism>
<feature type="transmembrane region" description="Helical" evidence="1">
    <location>
        <begin position="110"/>
        <end position="130"/>
    </location>
</feature>
<evidence type="ECO:0000256" key="1">
    <source>
        <dbReference type="SAM" id="Phobius"/>
    </source>
</evidence>
<protein>
    <submittedName>
        <fullName evidence="3">VanZ like family protein</fullName>
    </submittedName>
</protein>
<reference evidence="3 4" key="1">
    <citation type="submission" date="2016-10" db="EMBL/GenBank/DDBJ databases">
        <authorList>
            <person name="Varghese N."/>
            <person name="Submissions S."/>
        </authorList>
    </citation>
    <scope>NUCLEOTIDE SEQUENCE [LARGE SCALE GENOMIC DNA]</scope>
    <source>
        <strain evidence="3 4">UNC380MFSha3.1</strain>
    </source>
</reference>
<feature type="domain" description="VanZ-like" evidence="2">
    <location>
        <begin position="42"/>
        <end position="125"/>
    </location>
</feature>
<dbReference type="EMBL" id="FOQZ01000001">
    <property type="protein sequence ID" value="SFI23630.1"/>
    <property type="molecule type" value="Genomic_DNA"/>
</dbReference>
<evidence type="ECO:0000313" key="4">
    <source>
        <dbReference type="Proteomes" id="UP000198702"/>
    </source>
</evidence>
<proteinExistence type="predicted"/>
<keyword evidence="1" id="KW-0472">Membrane</keyword>
<dbReference type="AlphaFoldDB" id="A0A7Z7GDY0"/>
<keyword evidence="1" id="KW-0812">Transmembrane</keyword>
<keyword evidence="1" id="KW-1133">Transmembrane helix</keyword>
<accession>A0A7Z7GDY0</accession>
<dbReference type="Proteomes" id="UP000198702">
    <property type="component" value="Unassembled WGS sequence"/>
</dbReference>
<comment type="caution">
    <text evidence="3">The sequence shown here is derived from an EMBL/GenBank/DDBJ whole genome shotgun (WGS) entry which is preliminary data.</text>
</comment>
<dbReference type="InterPro" id="IPR006976">
    <property type="entry name" value="VanZ-like"/>
</dbReference>